<reference evidence="1 2" key="1">
    <citation type="submission" date="2013-12" db="EMBL/GenBank/DDBJ databases">
        <title>NBRP : Genome information of microbial organism related human and environment.</title>
        <authorList>
            <person name="Hattori M."/>
            <person name="Oshima K."/>
            <person name="Inaba H."/>
            <person name="Suda W."/>
            <person name="Sakamoto M."/>
            <person name="Iino T."/>
            <person name="Kitahara M."/>
            <person name="Oshida Y."/>
            <person name="Iida T."/>
            <person name="Kudo T."/>
            <person name="Itoh T."/>
            <person name="Ahmed I."/>
            <person name="Ohkuma M."/>
        </authorList>
    </citation>
    <scope>NUCLEOTIDE SEQUENCE [LARGE SCALE GENOMIC DNA]</scope>
    <source>
        <strain evidence="1 2">JCM 21738</strain>
    </source>
</reference>
<gene>
    <name evidence="1" type="ORF">JCM21738_4206</name>
</gene>
<accession>W4RTP9</accession>
<dbReference type="Proteomes" id="UP000018949">
    <property type="component" value="Unassembled WGS sequence"/>
</dbReference>
<comment type="caution">
    <text evidence="1">The sequence shown here is derived from an EMBL/GenBank/DDBJ whole genome shotgun (WGS) entry which is preliminary data.</text>
</comment>
<proteinExistence type="predicted"/>
<evidence type="ECO:0000313" key="2">
    <source>
        <dbReference type="Proteomes" id="UP000018949"/>
    </source>
</evidence>
<name>W4RTP9_9BACI</name>
<dbReference type="AlphaFoldDB" id="W4RTP9"/>
<evidence type="ECO:0000313" key="1">
    <source>
        <dbReference type="EMBL" id="GAE47248.1"/>
    </source>
</evidence>
<organism evidence="1 2">
    <name type="scientific">Mesobacillus boroniphilus JCM 21738</name>
    <dbReference type="NCBI Taxonomy" id="1294265"/>
    <lineage>
        <taxon>Bacteria</taxon>
        <taxon>Bacillati</taxon>
        <taxon>Bacillota</taxon>
        <taxon>Bacilli</taxon>
        <taxon>Bacillales</taxon>
        <taxon>Bacillaceae</taxon>
        <taxon>Mesobacillus</taxon>
    </lineage>
</organism>
<dbReference type="EMBL" id="BAUW01000069">
    <property type="protein sequence ID" value="GAE47248.1"/>
    <property type="molecule type" value="Genomic_DNA"/>
</dbReference>
<protein>
    <submittedName>
        <fullName evidence="1">Uncharacterized protein</fullName>
    </submittedName>
</protein>
<keyword evidence="2" id="KW-1185">Reference proteome</keyword>
<sequence length="265" mass="31453">MQTKEALFASAGGVEVSAFLGGDTRQATRGARRWSSTILEVEKIKLYRSRNPQKLAGFSFCLFSTYREFFKMQLNFFLRRKRSACNDEKMIKVYKKYFIILPFSEMISVNPDWRRLHMRQLFKKKLMQEIEKEAARQDTEGQRPGQYLNEHEWEKSLLKSHDFKKTFYVNQKSGKKFCFSFITTLVDESILQNNALPYLLEGDFTEIEDVKSWFPLLMSRFQTKMRILKQNSLMDTFSSRLRMKRNTLPLLPPKKRLSETLRSLK</sequence>